<accession>A0A1Y3PUW9</accession>
<keyword evidence="1" id="KW-0472">Membrane</keyword>
<gene>
    <name evidence="3" type="ORF">BAA01_07640</name>
</gene>
<dbReference type="Pfam" id="PF05569">
    <property type="entry name" value="Peptidase_M56"/>
    <property type="match status" value="1"/>
</dbReference>
<dbReference type="Gene3D" id="3.30.2010.10">
    <property type="entry name" value="Metalloproteases ('zincins'), catalytic domain"/>
    <property type="match status" value="1"/>
</dbReference>
<evidence type="ECO:0000313" key="4">
    <source>
        <dbReference type="Proteomes" id="UP000196475"/>
    </source>
</evidence>
<proteinExistence type="predicted"/>
<name>A0A1Y3PUW9_9BACI</name>
<dbReference type="CDD" id="cd07326">
    <property type="entry name" value="M56_BlaR1_MecR1_like"/>
    <property type="match status" value="1"/>
</dbReference>
<evidence type="ECO:0000256" key="1">
    <source>
        <dbReference type="SAM" id="Phobius"/>
    </source>
</evidence>
<protein>
    <recommendedName>
        <fullName evidence="2">Peptidase M56 domain-containing protein</fullName>
    </recommendedName>
</protein>
<feature type="transmembrane region" description="Helical" evidence="1">
    <location>
        <begin position="53"/>
        <end position="72"/>
    </location>
</feature>
<dbReference type="Proteomes" id="UP000196475">
    <property type="component" value="Unassembled WGS sequence"/>
</dbReference>
<dbReference type="AlphaFoldDB" id="A0A1Y3PUW9"/>
<dbReference type="PANTHER" id="PTHR34978">
    <property type="entry name" value="POSSIBLE SENSOR-TRANSDUCER PROTEIN BLAR"/>
    <property type="match status" value="1"/>
</dbReference>
<dbReference type="EMBL" id="LZRT01000010">
    <property type="protein sequence ID" value="OUM90834.1"/>
    <property type="molecule type" value="Genomic_DNA"/>
</dbReference>
<feature type="transmembrane region" description="Helical" evidence="1">
    <location>
        <begin position="265"/>
        <end position="282"/>
    </location>
</feature>
<dbReference type="InterPro" id="IPR008756">
    <property type="entry name" value="Peptidase_M56"/>
</dbReference>
<evidence type="ECO:0000313" key="3">
    <source>
        <dbReference type="EMBL" id="OUM90834.1"/>
    </source>
</evidence>
<dbReference type="PANTHER" id="PTHR34978:SF3">
    <property type="entry name" value="SLR0241 PROTEIN"/>
    <property type="match status" value="1"/>
</dbReference>
<evidence type="ECO:0000259" key="2">
    <source>
        <dbReference type="Pfam" id="PF05569"/>
    </source>
</evidence>
<reference evidence="4" key="1">
    <citation type="submission" date="2016-06" db="EMBL/GenBank/DDBJ databases">
        <authorList>
            <person name="Nascimento L."/>
            <person name="Pereira R.V."/>
            <person name="Martins L.F."/>
            <person name="Quaggio R.B."/>
            <person name="Silva A.M."/>
            <person name="Setubal J.C."/>
        </authorList>
    </citation>
    <scope>NUCLEOTIDE SEQUENCE [LARGE SCALE GENOMIC DNA]</scope>
</reference>
<organism evidence="3 4">
    <name type="scientific">Bacillus thermozeamaize</name>
    <dbReference type="NCBI Taxonomy" id="230954"/>
    <lineage>
        <taxon>Bacteria</taxon>
        <taxon>Bacillati</taxon>
        <taxon>Bacillota</taxon>
        <taxon>Bacilli</taxon>
        <taxon>Bacillales</taxon>
        <taxon>Bacillaceae</taxon>
        <taxon>Bacillus</taxon>
    </lineage>
</organism>
<comment type="caution">
    <text evidence="3">The sequence shown here is derived from an EMBL/GenBank/DDBJ whole genome shotgun (WGS) entry which is preliminary data.</text>
</comment>
<keyword evidence="1" id="KW-1133">Transmembrane helix</keyword>
<sequence length="283" mass="32936">MYRFRTPILFSSAFLFAFFILSVELTYLFRLWSGSSLEIPWLSFCYSQIRDQVWLHLGMKLLILLAVIYTFWQWMVRSWQQWSATRRMIRRLYPIPANMLPPRVRQAGIGSVFGLEDSLPAAFTLGLIRPKIVVTSGLLKVLNEEELEAVLHHEAFHQKHRDPLKMWIVQTLARSMQYLPVIGELVRSYRLLRELMADQFVIQKMGSSHALGSAILKMVKKRQEMTWMKMGMTVAHFTSSLDVRILRLLDSGYRVRFIWVGRKALLFSGLFLVIIGMASCTLS</sequence>
<feature type="transmembrane region" description="Helical" evidence="1">
    <location>
        <begin position="12"/>
        <end position="33"/>
    </location>
</feature>
<keyword evidence="1" id="KW-0812">Transmembrane</keyword>
<dbReference type="InterPro" id="IPR052173">
    <property type="entry name" value="Beta-lactam_resp_regulator"/>
</dbReference>
<feature type="domain" description="Peptidase M56" evidence="2">
    <location>
        <begin position="61"/>
        <end position="245"/>
    </location>
</feature>